<dbReference type="KEGG" id="fax:FUAX_03600"/>
<protein>
    <submittedName>
        <fullName evidence="1">Uncharacterized protein</fullName>
    </submittedName>
</protein>
<dbReference type="Proteomes" id="UP001348817">
    <property type="component" value="Chromosome"/>
</dbReference>
<organism evidence="1 2">
    <name type="scientific">Fulvitalea axinellae</name>
    <dbReference type="NCBI Taxonomy" id="1182444"/>
    <lineage>
        <taxon>Bacteria</taxon>
        <taxon>Pseudomonadati</taxon>
        <taxon>Bacteroidota</taxon>
        <taxon>Cytophagia</taxon>
        <taxon>Cytophagales</taxon>
        <taxon>Persicobacteraceae</taxon>
        <taxon>Fulvitalea</taxon>
    </lineage>
</organism>
<evidence type="ECO:0000313" key="1">
    <source>
        <dbReference type="EMBL" id="BDD07928.1"/>
    </source>
</evidence>
<keyword evidence="2" id="KW-1185">Reference proteome</keyword>
<name>A0AAU9CWG9_9BACT</name>
<dbReference type="EMBL" id="AP025314">
    <property type="protein sequence ID" value="BDD07928.1"/>
    <property type="molecule type" value="Genomic_DNA"/>
</dbReference>
<sequence>MENETHLIFETEQGSIYQCDTQRRIILDYAGYTTAFRMDNFIQFLRMVGDIDIESKITSESRADDIEIIMPPQTDRCFVLTIRDLIDLTELLEGAWGAICLHAQISEAVVATPAKEEEVLELVPAL</sequence>
<dbReference type="RefSeq" id="WP_338393220.1">
    <property type="nucleotide sequence ID" value="NZ_AP025314.1"/>
</dbReference>
<proteinExistence type="predicted"/>
<accession>A0AAU9CWG9</accession>
<reference evidence="1 2" key="1">
    <citation type="submission" date="2021-12" db="EMBL/GenBank/DDBJ databases">
        <title>Genome sequencing of bacteria with rrn-lacking chromosome and rrn-plasmid.</title>
        <authorList>
            <person name="Anda M."/>
            <person name="Iwasaki W."/>
        </authorList>
    </citation>
    <scope>NUCLEOTIDE SEQUENCE [LARGE SCALE GENOMIC DNA]</scope>
    <source>
        <strain evidence="1 2">DSM 100852</strain>
    </source>
</reference>
<gene>
    <name evidence="1" type="ORF">FUAX_03600</name>
</gene>
<evidence type="ECO:0000313" key="2">
    <source>
        <dbReference type="Proteomes" id="UP001348817"/>
    </source>
</evidence>
<dbReference type="AlphaFoldDB" id="A0AAU9CWG9"/>